<comment type="subcellular location">
    <subcellularLocation>
        <location evidence="1">Nucleus inner membrane</location>
        <topology evidence="1">Multi-pass membrane protein</topology>
        <orientation evidence="1">Nucleoplasmic side</orientation>
    </subcellularLocation>
</comment>
<dbReference type="CTD" id="23306"/>
<keyword evidence="6 8" id="KW-0472">Membrane</keyword>
<evidence type="ECO:0000313" key="9">
    <source>
        <dbReference type="Proteomes" id="UP000515156"/>
    </source>
</evidence>
<dbReference type="AlphaFoldDB" id="A0A6P7XAA7"/>
<feature type="transmembrane region" description="Helical" evidence="8">
    <location>
        <begin position="253"/>
        <end position="271"/>
    </location>
</feature>
<keyword evidence="4" id="KW-0732">Signal</keyword>
<dbReference type="InterPro" id="IPR019358">
    <property type="entry name" value="NEMP_fam"/>
</dbReference>
<evidence type="ECO:0000256" key="7">
    <source>
        <dbReference type="ARBA" id="ARBA00023242"/>
    </source>
</evidence>
<reference evidence="10" key="1">
    <citation type="submission" date="2025-08" db="UniProtKB">
        <authorList>
            <consortium name="RefSeq"/>
        </authorList>
    </citation>
    <scope>IDENTIFICATION</scope>
</reference>
<dbReference type="Pfam" id="PF10225">
    <property type="entry name" value="NEMP"/>
    <property type="match status" value="1"/>
</dbReference>
<feature type="transmembrane region" description="Helical" evidence="8">
    <location>
        <begin position="191"/>
        <end position="210"/>
    </location>
</feature>
<feature type="transmembrane region" description="Helical" evidence="8">
    <location>
        <begin position="168"/>
        <end position="185"/>
    </location>
</feature>
<dbReference type="KEGG" id="muo:115465860"/>
<dbReference type="OrthoDB" id="509138at2759"/>
<keyword evidence="7" id="KW-0539">Nucleus</keyword>
<feature type="transmembrane region" description="Helical" evidence="8">
    <location>
        <begin position="283"/>
        <end position="301"/>
    </location>
</feature>
<evidence type="ECO:0000313" key="10">
    <source>
        <dbReference type="RefSeq" id="XP_030052517.1"/>
    </source>
</evidence>
<keyword evidence="9" id="KW-1185">Reference proteome</keyword>
<evidence type="ECO:0000256" key="5">
    <source>
        <dbReference type="ARBA" id="ARBA00022989"/>
    </source>
</evidence>
<feature type="transmembrane region" description="Helical" evidence="8">
    <location>
        <begin position="26"/>
        <end position="47"/>
    </location>
</feature>
<comment type="similarity">
    <text evidence="2">Belongs to the NEMP family.</text>
</comment>
<evidence type="ECO:0000256" key="8">
    <source>
        <dbReference type="SAM" id="Phobius"/>
    </source>
</evidence>
<keyword evidence="5 8" id="KW-1133">Transmembrane helix</keyword>
<evidence type="ECO:0000256" key="3">
    <source>
        <dbReference type="ARBA" id="ARBA00022692"/>
    </source>
</evidence>
<dbReference type="PANTHER" id="PTHR13598:SF1">
    <property type="entry name" value="AT07567P-RELATED"/>
    <property type="match status" value="1"/>
</dbReference>
<organism evidence="9 10">
    <name type="scientific">Microcaecilia unicolor</name>
    <dbReference type="NCBI Taxonomy" id="1415580"/>
    <lineage>
        <taxon>Eukaryota</taxon>
        <taxon>Metazoa</taxon>
        <taxon>Chordata</taxon>
        <taxon>Craniata</taxon>
        <taxon>Vertebrata</taxon>
        <taxon>Euteleostomi</taxon>
        <taxon>Amphibia</taxon>
        <taxon>Gymnophiona</taxon>
        <taxon>Siphonopidae</taxon>
        <taxon>Microcaecilia</taxon>
    </lineage>
</organism>
<gene>
    <name evidence="10" type="primary">NEMP1</name>
</gene>
<feature type="transmembrane region" description="Helical" evidence="8">
    <location>
        <begin position="307"/>
        <end position="328"/>
    </location>
</feature>
<protein>
    <submittedName>
        <fullName evidence="10">Nuclear envelope integral membrane protein 1 isoform X1</fullName>
    </submittedName>
</protein>
<accession>A0A6P7XAA7</accession>
<evidence type="ECO:0000256" key="1">
    <source>
        <dbReference type="ARBA" id="ARBA00004575"/>
    </source>
</evidence>
<evidence type="ECO:0000256" key="6">
    <source>
        <dbReference type="ARBA" id="ARBA00023136"/>
    </source>
</evidence>
<feature type="transmembrane region" description="Helical" evidence="8">
    <location>
        <begin position="222"/>
        <end position="241"/>
    </location>
</feature>
<dbReference type="GeneID" id="115465860"/>
<name>A0A6P7XAA7_9AMPH</name>
<dbReference type="RefSeq" id="XP_030052517.1">
    <property type="nucleotide sequence ID" value="XM_030196657.1"/>
</dbReference>
<proteinExistence type="inferred from homology"/>
<dbReference type="FunCoup" id="A0A6P7XAA7">
    <property type="interactions" value="1698"/>
</dbReference>
<dbReference type="InParanoid" id="A0A6P7XAA7"/>
<sequence>MAAPGVAVSASVGMGLERIVAIREASGLRVVVVAAMLLFVLCSPIAADNSQTKVVALKEGIPITSNEPQCFCYKSTVDPKWHHSWTKIQIQVSSNKMIRMTQVDSEEKLEELKQITIWGILSSFLKEKLNDTYINVDLYSKETCLKVDIIEPKTAYTVTCSRAFDLKLFLVFTTGALLFFCAETLSRSQVFYYSTGMSVGILASSLILLFMLSKLMPKKSPFYVLLVGGWSFSLYVIQLVFKNLQRIFKGYWQYLLGYVSLMGILSFAVCYRYGPLENERSINLLYWALQLIGLLLMYAGIQVRQAALTLILIAFCTKYIEYPVLWTYRAYRYLKARAKPSPPRLLTEEEYRKQAEVETRRALEELRDYCGSPDFSAWKVVSRIQTPKRFADFVEGASHLTPNEHLTHEQEYGLGGSFVEDQLYEDLEDSDEREELQSYTHPNNHVTF</sequence>
<dbReference type="PANTHER" id="PTHR13598">
    <property type="entry name" value="AT07567P-RELATED"/>
    <property type="match status" value="1"/>
</dbReference>
<evidence type="ECO:0000256" key="2">
    <source>
        <dbReference type="ARBA" id="ARBA00005748"/>
    </source>
</evidence>
<evidence type="ECO:0000256" key="4">
    <source>
        <dbReference type="ARBA" id="ARBA00022729"/>
    </source>
</evidence>
<dbReference type="Proteomes" id="UP000515156">
    <property type="component" value="Chromosome 3"/>
</dbReference>
<dbReference type="GO" id="GO:0005637">
    <property type="term" value="C:nuclear inner membrane"/>
    <property type="evidence" value="ECO:0007669"/>
    <property type="project" value="UniProtKB-SubCell"/>
</dbReference>
<keyword evidence="3 8" id="KW-0812">Transmembrane</keyword>